<gene>
    <name evidence="5" type="ORF">SAMN05660860_00527</name>
</gene>
<dbReference type="InterPro" id="IPR043128">
    <property type="entry name" value="Rev_trsase/Diguanyl_cyclase"/>
</dbReference>
<feature type="region of interest" description="Disordered" evidence="2">
    <location>
        <begin position="1"/>
        <end position="22"/>
    </location>
</feature>
<dbReference type="Gene3D" id="3.30.70.270">
    <property type="match status" value="1"/>
</dbReference>
<dbReference type="RefSeq" id="WP_052446185.1">
    <property type="nucleotide sequence ID" value="NZ_FNGU01000001.1"/>
</dbReference>
<reference evidence="5 6" key="1">
    <citation type="submission" date="2016-10" db="EMBL/GenBank/DDBJ databases">
        <authorList>
            <person name="de Groot N.N."/>
        </authorList>
    </citation>
    <scope>NUCLEOTIDE SEQUENCE [LARGE SCALE GENOMIC DNA]</scope>
    <source>
        <strain evidence="5 6">DSM 17813</strain>
    </source>
</reference>
<dbReference type="Gene3D" id="3.30.450.40">
    <property type="match status" value="1"/>
</dbReference>
<dbReference type="FunFam" id="3.20.20.450:FF:000001">
    <property type="entry name" value="Cyclic di-GMP phosphodiesterase yahA"/>
    <property type="match status" value="1"/>
</dbReference>
<dbReference type="InterPro" id="IPR029016">
    <property type="entry name" value="GAF-like_dom_sf"/>
</dbReference>
<dbReference type="PANTHER" id="PTHR44757">
    <property type="entry name" value="DIGUANYLATE CYCLASE DGCP"/>
    <property type="match status" value="1"/>
</dbReference>
<evidence type="ECO:0000313" key="6">
    <source>
        <dbReference type="Proteomes" id="UP000182146"/>
    </source>
</evidence>
<dbReference type="SUPFAM" id="SSF55073">
    <property type="entry name" value="Nucleotide cyclase"/>
    <property type="match status" value="1"/>
</dbReference>
<dbReference type="Pfam" id="PF01590">
    <property type="entry name" value="GAF"/>
    <property type="match status" value="1"/>
</dbReference>
<dbReference type="InterPro" id="IPR001633">
    <property type="entry name" value="EAL_dom"/>
</dbReference>
<dbReference type="PROSITE" id="PS50887">
    <property type="entry name" value="GGDEF"/>
    <property type="match status" value="1"/>
</dbReference>
<proteinExistence type="predicted"/>
<accession>A0A1G9JQ29</accession>
<dbReference type="GO" id="GO:0071111">
    <property type="term" value="F:cyclic-guanylate-specific phosphodiesterase activity"/>
    <property type="evidence" value="ECO:0007669"/>
    <property type="project" value="UniProtKB-EC"/>
</dbReference>
<dbReference type="Proteomes" id="UP000182146">
    <property type="component" value="Unassembled WGS sequence"/>
</dbReference>
<evidence type="ECO:0000259" key="4">
    <source>
        <dbReference type="PROSITE" id="PS50887"/>
    </source>
</evidence>
<dbReference type="InterPro" id="IPR000160">
    <property type="entry name" value="GGDEF_dom"/>
</dbReference>
<dbReference type="Pfam" id="PF00990">
    <property type="entry name" value="GGDEF"/>
    <property type="match status" value="1"/>
</dbReference>
<dbReference type="EMBL" id="FNGU01000001">
    <property type="protein sequence ID" value="SDL39639.1"/>
    <property type="molecule type" value="Genomic_DNA"/>
</dbReference>
<dbReference type="SUPFAM" id="SSF141868">
    <property type="entry name" value="EAL domain-like"/>
    <property type="match status" value="1"/>
</dbReference>
<dbReference type="InterPro" id="IPR029787">
    <property type="entry name" value="Nucleotide_cyclase"/>
</dbReference>
<dbReference type="CDD" id="cd01948">
    <property type="entry name" value="EAL"/>
    <property type="match status" value="1"/>
</dbReference>
<dbReference type="PANTHER" id="PTHR44757:SF2">
    <property type="entry name" value="BIOFILM ARCHITECTURE MAINTENANCE PROTEIN MBAA"/>
    <property type="match status" value="1"/>
</dbReference>
<dbReference type="Pfam" id="PF00563">
    <property type="entry name" value="EAL"/>
    <property type="match status" value="1"/>
</dbReference>
<dbReference type="SUPFAM" id="SSF55781">
    <property type="entry name" value="GAF domain-like"/>
    <property type="match status" value="1"/>
</dbReference>
<dbReference type="Gene3D" id="3.20.20.450">
    <property type="entry name" value="EAL domain"/>
    <property type="match status" value="1"/>
</dbReference>
<evidence type="ECO:0000256" key="1">
    <source>
        <dbReference type="ARBA" id="ARBA00051114"/>
    </source>
</evidence>
<evidence type="ECO:0000259" key="3">
    <source>
        <dbReference type="PROSITE" id="PS50883"/>
    </source>
</evidence>
<dbReference type="InterPro" id="IPR035919">
    <property type="entry name" value="EAL_sf"/>
</dbReference>
<evidence type="ECO:0000313" key="5">
    <source>
        <dbReference type="EMBL" id="SDL39639.1"/>
    </source>
</evidence>
<dbReference type="OrthoDB" id="9777298at2"/>
<name>A0A1G9JQ29_9BACT</name>
<evidence type="ECO:0000256" key="2">
    <source>
        <dbReference type="SAM" id="MobiDB-lite"/>
    </source>
</evidence>
<dbReference type="SMART" id="SM00065">
    <property type="entry name" value="GAF"/>
    <property type="match status" value="1"/>
</dbReference>
<feature type="domain" description="GGDEF" evidence="4">
    <location>
        <begin position="443"/>
        <end position="576"/>
    </location>
</feature>
<dbReference type="InterPro" id="IPR003018">
    <property type="entry name" value="GAF"/>
</dbReference>
<dbReference type="SMART" id="SM00052">
    <property type="entry name" value="EAL"/>
    <property type="match status" value="1"/>
</dbReference>
<dbReference type="GO" id="GO:0071732">
    <property type="term" value="P:cellular response to nitric oxide"/>
    <property type="evidence" value="ECO:0007669"/>
    <property type="project" value="UniProtKB-ARBA"/>
</dbReference>
<dbReference type="Pfam" id="PF14417">
    <property type="entry name" value="MEDS"/>
    <property type="match status" value="1"/>
</dbReference>
<dbReference type="PROSITE" id="PS50883">
    <property type="entry name" value="EAL"/>
    <property type="match status" value="1"/>
</dbReference>
<comment type="catalytic activity">
    <reaction evidence="1">
        <text>3',3'-c-di-GMP + H2O = 5'-phosphoguanylyl(3'-&gt;5')guanosine + H(+)</text>
        <dbReference type="Rhea" id="RHEA:24902"/>
        <dbReference type="ChEBI" id="CHEBI:15377"/>
        <dbReference type="ChEBI" id="CHEBI:15378"/>
        <dbReference type="ChEBI" id="CHEBI:58754"/>
        <dbReference type="ChEBI" id="CHEBI:58805"/>
        <dbReference type="EC" id="3.1.4.52"/>
    </reaction>
    <physiologicalReaction direction="left-to-right" evidence="1">
        <dbReference type="Rhea" id="RHEA:24903"/>
    </physiologicalReaction>
</comment>
<dbReference type="STRING" id="392333.SAMN05660860_00527"/>
<organism evidence="5 6">
    <name type="scientific">Geoalkalibacter ferrihydriticus</name>
    <dbReference type="NCBI Taxonomy" id="392333"/>
    <lineage>
        <taxon>Bacteria</taxon>
        <taxon>Pseudomonadati</taxon>
        <taxon>Thermodesulfobacteriota</taxon>
        <taxon>Desulfuromonadia</taxon>
        <taxon>Desulfuromonadales</taxon>
        <taxon>Geoalkalibacteraceae</taxon>
        <taxon>Geoalkalibacter</taxon>
    </lineage>
</organism>
<sequence length="859" mass="95567">MSFPESIRADSSGGGGSPAATKRRQVLSIARGQNVGFFFDSDEDHRQVIREFARDGLEQGEKILYLTARRSVAAIQDYFKTLDLPEGLCPRAEQICIVPAQFPPSPLAEPLVDIYRRFLLEQLQLARRQGFSGLRMTSEQLLSIEFLEDPPDRLAYKRQVQALVREQGCVTLCQYDLRFFDSGALLDLLSTHEQVIFGREFHRNLYFVPFDCAQSGRSRITLRACLQNLQAHSHSQQEIQHRVAQQAMVAELGRDALAGMELDDLMAKVVIEISQVLGGDWSRVLELDPAERRLVMRAASGWTPHSGEDRGPSDCLNWTLEGQALLEATRPVVSGDLAQGQPLEFCRPVPEQAVSAACIAIPGHHRPFGVLGVYTRQLRSFAPEDLLFLQSVANILAVAIDRRRTDQEIQQLAYYDRLTGLPNRTLLHDRLDGALSRARRGGHEVAVMFLDLDRFKSINDTLGHASGDELLKIVGQRLIASVRQTDTVARLGGDEFVILLAELDQEGGAADVAQKVLHGLATPVMLGDQEVITTTSIGISIYPEDGEDSGNLLRNADIAMYQAKEQGKNTYRFFSQDLNARVQERVKVETCLRKALERDELFLLYQPQLDLRTGRMVGMEALVRWNHPELGVLTPDKFIGVAEDTGLILNIGQWVITTACKQANAWTAQGFAPLRLAVNISGRQFNHPCFIDQLDHVLESTCFDPARLELELTESTIMENADITIMTLTDVKVRGINLAIDDFGTGYSSLSYLKHFPFDRLKIAQSFVKDVTTDADNAAIVDAVIAVAHSLNIKVIAEGVETRQQLDFLFARQCDELQGFYFGRPIGVDEFTELLRSGFALKDICPFEAKPGSPAPSSS</sequence>
<dbReference type="SMART" id="SM00267">
    <property type="entry name" value="GGDEF"/>
    <property type="match status" value="1"/>
</dbReference>
<dbReference type="AlphaFoldDB" id="A0A1G9JQ29"/>
<feature type="domain" description="EAL" evidence="3">
    <location>
        <begin position="585"/>
        <end position="839"/>
    </location>
</feature>
<protein>
    <submittedName>
        <fullName evidence="5">Diguanylate cyclase (GGDEF) domain-containing protein</fullName>
    </submittedName>
</protein>
<dbReference type="CDD" id="cd01949">
    <property type="entry name" value="GGDEF"/>
    <property type="match status" value="1"/>
</dbReference>
<dbReference type="FunFam" id="3.30.70.270:FF:000001">
    <property type="entry name" value="Diguanylate cyclase domain protein"/>
    <property type="match status" value="1"/>
</dbReference>
<dbReference type="InterPro" id="IPR052155">
    <property type="entry name" value="Biofilm_reg_signaling"/>
</dbReference>
<dbReference type="InterPro" id="IPR025847">
    <property type="entry name" value="MEDS_domain"/>
</dbReference>
<dbReference type="NCBIfam" id="TIGR00254">
    <property type="entry name" value="GGDEF"/>
    <property type="match status" value="1"/>
</dbReference>